<dbReference type="InterPro" id="IPR001878">
    <property type="entry name" value="Znf_CCHC"/>
</dbReference>
<evidence type="ECO:0000259" key="7">
    <source>
        <dbReference type="PROSITE" id="PS50158"/>
    </source>
</evidence>
<feature type="region of interest" description="Disordered" evidence="6">
    <location>
        <begin position="210"/>
        <end position="245"/>
    </location>
</feature>
<dbReference type="InterPro" id="IPR021109">
    <property type="entry name" value="Peptidase_aspartic_dom_sf"/>
</dbReference>
<dbReference type="PANTHER" id="PTHR37984">
    <property type="entry name" value="PROTEIN CBG26694"/>
    <property type="match status" value="1"/>
</dbReference>
<dbReference type="InterPro" id="IPR050951">
    <property type="entry name" value="Retrovirus_Pol_polyprotein"/>
</dbReference>
<keyword evidence="8" id="KW-1185">Reference proteome</keyword>
<keyword evidence="4" id="KW-0255">Endonuclease</keyword>
<evidence type="ECO:0000256" key="6">
    <source>
        <dbReference type="SAM" id="MobiDB-lite"/>
    </source>
</evidence>
<dbReference type="RefSeq" id="XP_058983128.1">
    <property type="nucleotide sequence ID" value="XM_059127145.1"/>
</dbReference>
<proteinExistence type="predicted"/>
<keyword evidence="2" id="KW-0548">Nucleotidyltransferase</keyword>
<reference evidence="9" key="1">
    <citation type="submission" date="2025-08" db="UniProtKB">
        <authorList>
            <consortium name="RefSeq"/>
        </authorList>
    </citation>
    <scope>IDENTIFICATION</scope>
    <source>
        <strain evidence="9">Aabys</strain>
        <tissue evidence="9">Whole body</tissue>
    </source>
</reference>
<evidence type="ECO:0000256" key="4">
    <source>
        <dbReference type="ARBA" id="ARBA00022759"/>
    </source>
</evidence>
<dbReference type="SUPFAM" id="SSF50630">
    <property type="entry name" value="Acid proteases"/>
    <property type="match status" value="1"/>
</dbReference>
<protein>
    <submittedName>
        <fullName evidence="9">Uncharacterized protein LOC109614188</fullName>
    </submittedName>
</protein>
<dbReference type="PROSITE" id="PS50158">
    <property type="entry name" value="ZF_CCHC"/>
    <property type="match status" value="1"/>
</dbReference>
<evidence type="ECO:0000256" key="5">
    <source>
        <dbReference type="PROSITE-ProRule" id="PRU00047"/>
    </source>
</evidence>
<dbReference type="GeneID" id="109614188"/>
<keyword evidence="3" id="KW-0540">Nuclease</keyword>
<sequence length="396" mass="44132">MPPKMEEAANQSFNVAPVTVLQSSNVPEFNPNVESWNVWKERLDIHFFEINCSDENTKKSILLKSIGVVPYRVLHSLCSPESPVSVSYKKLCEILDTQYTPPTIVFSERKKFHLCSKAENESVAEWYARVKTLALNCKFGVSLDAFVLNQFVMGLPNFIFERLCEEDETLTVQSALRKAMILETKHMAKAEEKSQCTVNLVNGQKYAKNHYGGGGRGSTGSGNRDGGSSSSKRNNNSRDSKSGGGKKYACSHCGWRNHSSQSCKYKESRCHSCGKIGHLASVCYSRKKSVNYVSNEINDVESDVHEYNNVFDYSIFSVAEKENGDVYSLDVVVDGVELKAVCDTGAPCTLLPISFLEENGIKRKLRSCKVPYVDYNGVRLKLAGEYDASVTYKGMD</sequence>
<keyword evidence="5" id="KW-0479">Metal-binding</keyword>
<evidence type="ECO:0000256" key="3">
    <source>
        <dbReference type="ARBA" id="ARBA00022722"/>
    </source>
</evidence>
<gene>
    <name evidence="9" type="primary">LOC109614188</name>
</gene>
<feature type="compositionally biased region" description="Gly residues" evidence="6">
    <location>
        <begin position="211"/>
        <end position="225"/>
    </location>
</feature>
<dbReference type="SMART" id="SM00343">
    <property type="entry name" value="ZnF_C2HC"/>
    <property type="match status" value="2"/>
</dbReference>
<organism evidence="8 9">
    <name type="scientific">Musca domestica</name>
    <name type="common">House fly</name>
    <dbReference type="NCBI Taxonomy" id="7370"/>
    <lineage>
        <taxon>Eukaryota</taxon>
        <taxon>Metazoa</taxon>
        <taxon>Ecdysozoa</taxon>
        <taxon>Arthropoda</taxon>
        <taxon>Hexapoda</taxon>
        <taxon>Insecta</taxon>
        <taxon>Pterygota</taxon>
        <taxon>Neoptera</taxon>
        <taxon>Endopterygota</taxon>
        <taxon>Diptera</taxon>
        <taxon>Brachycera</taxon>
        <taxon>Muscomorpha</taxon>
        <taxon>Muscoidea</taxon>
        <taxon>Muscidae</taxon>
        <taxon>Musca</taxon>
    </lineage>
</organism>
<evidence type="ECO:0000256" key="1">
    <source>
        <dbReference type="ARBA" id="ARBA00022679"/>
    </source>
</evidence>
<keyword evidence="5" id="KW-0863">Zinc-finger</keyword>
<keyword evidence="4" id="KW-0378">Hydrolase</keyword>
<evidence type="ECO:0000256" key="2">
    <source>
        <dbReference type="ARBA" id="ARBA00022695"/>
    </source>
</evidence>
<accession>A0ABM3VBG5</accession>
<dbReference type="Gene3D" id="4.10.60.10">
    <property type="entry name" value="Zinc finger, CCHC-type"/>
    <property type="match status" value="1"/>
</dbReference>
<evidence type="ECO:0000313" key="9">
    <source>
        <dbReference type="RefSeq" id="XP_058983128.1"/>
    </source>
</evidence>
<name>A0ABM3VBG5_MUSDO</name>
<keyword evidence="5" id="KW-0862">Zinc</keyword>
<dbReference type="PANTHER" id="PTHR37984:SF5">
    <property type="entry name" value="PROTEIN NYNRIN-LIKE"/>
    <property type="match status" value="1"/>
</dbReference>
<feature type="domain" description="CCHC-type" evidence="7">
    <location>
        <begin position="269"/>
        <end position="283"/>
    </location>
</feature>
<keyword evidence="1" id="KW-0808">Transferase</keyword>
<dbReference type="SUPFAM" id="SSF57756">
    <property type="entry name" value="Retrovirus zinc finger-like domains"/>
    <property type="match status" value="1"/>
</dbReference>
<dbReference type="Proteomes" id="UP001652621">
    <property type="component" value="Unplaced"/>
</dbReference>
<evidence type="ECO:0000313" key="8">
    <source>
        <dbReference type="Proteomes" id="UP001652621"/>
    </source>
</evidence>
<dbReference type="InterPro" id="IPR036875">
    <property type="entry name" value="Znf_CCHC_sf"/>
</dbReference>